<dbReference type="AlphaFoldDB" id="A0A8T9Q713"/>
<accession>A0A8T9Q713</accession>
<reference evidence="1" key="1">
    <citation type="submission" date="2022-04" db="EMBL/GenBank/DDBJ databases">
        <title>Hymenobacter sp. isolated from the air.</title>
        <authorList>
            <person name="Won M."/>
            <person name="Lee C.-M."/>
            <person name="Woen H.-Y."/>
            <person name="Kwon S.-W."/>
        </authorList>
    </citation>
    <scope>NUCLEOTIDE SEQUENCE</scope>
    <source>
        <strain evidence="1">5116S-3</strain>
    </source>
</reference>
<dbReference type="RefSeq" id="WP_244676100.1">
    <property type="nucleotide sequence ID" value="NZ_CP095046.1"/>
</dbReference>
<evidence type="ECO:0000313" key="2">
    <source>
        <dbReference type="Proteomes" id="UP000831796"/>
    </source>
</evidence>
<gene>
    <name evidence="1" type="ORF">MUN79_01745</name>
</gene>
<protein>
    <submittedName>
        <fullName evidence="1">Uncharacterized protein</fullName>
    </submittedName>
</protein>
<dbReference type="Proteomes" id="UP000831796">
    <property type="component" value="Chromosome"/>
</dbReference>
<sequence length="59" mass="6381">MDKKEKWAALLLWLGEHAALGPPAALSLALARLNEQLYSVLLQVQPDCSLTQAIPVGVQ</sequence>
<evidence type="ECO:0000313" key="1">
    <source>
        <dbReference type="EMBL" id="UOQ72742.1"/>
    </source>
</evidence>
<name>A0A8T9Q713_9BACT</name>
<dbReference type="KEGG" id="hcu:MUN79_01745"/>
<proteinExistence type="predicted"/>
<organism evidence="1 2">
    <name type="scientific">Hymenobacter cellulosilyticus</name>
    <dbReference type="NCBI Taxonomy" id="2932248"/>
    <lineage>
        <taxon>Bacteria</taxon>
        <taxon>Pseudomonadati</taxon>
        <taxon>Bacteroidota</taxon>
        <taxon>Cytophagia</taxon>
        <taxon>Cytophagales</taxon>
        <taxon>Hymenobacteraceae</taxon>
        <taxon>Hymenobacter</taxon>
    </lineage>
</organism>
<dbReference type="EMBL" id="CP095046">
    <property type="protein sequence ID" value="UOQ72742.1"/>
    <property type="molecule type" value="Genomic_DNA"/>
</dbReference>
<keyword evidence="2" id="KW-1185">Reference proteome</keyword>